<evidence type="ECO:0000313" key="3">
    <source>
        <dbReference type="Proteomes" id="UP000182471"/>
    </source>
</evidence>
<protein>
    <recommendedName>
        <fullName evidence="4">TadE-like protein</fullName>
    </recommendedName>
</protein>
<dbReference type="EMBL" id="FOGW01000013">
    <property type="protein sequence ID" value="SER89096.1"/>
    <property type="molecule type" value="Genomic_DNA"/>
</dbReference>
<sequence length="97" mass="11360">MLKKGLIKLRLYKKSKKDNSINLYGINLEKKLRASYTIEAAVMVPIILAVFLVTCNLSISLYKEISNEHEDKKIEKMWAVSDFYLVEFNKDEPYIEK</sequence>
<name>A0A1H9SW05_9FIRM</name>
<organism evidence="2 3">
    <name type="scientific">Lachnobacterium bovis</name>
    <dbReference type="NCBI Taxonomy" id="140626"/>
    <lineage>
        <taxon>Bacteria</taxon>
        <taxon>Bacillati</taxon>
        <taxon>Bacillota</taxon>
        <taxon>Clostridia</taxon>
        <taxon>Lachnospirales</taxon>
        <taxon>Lachnospiraceae</taxon>
        <taxon>Lachnobacterium</taxon>
    </lineage>
</organism>
<keyword evidence="3" id="KW-1185">Reference proteome</keyword>
<proteinExistence type="predicted"/>
<dbReference type="Proteomes" id="UP000182471">
    <property type="component" value="Unassembled WGS sequence"/>
</dbReference>
<evidence type="ECO:0000256" key="1">
    <source>
        <dbReference type="SAM" id="Phobius"/>
    </source>
</evidence>
<feature type="transmembrane region" description="Helical" evidence="1">
    <location>
        <begin position="40"/>
        <end position="62"/>
    </location>
</feature>
<dbReference type="OrthoDB" id="2064865at2"/>
<accession>A0A1H9SW05</accession>
<keyword evidence="1" id="KW-0812">Transmembrane</keyword>
<keyword evidence="1" id="KW-1133">Transmembrane helix</keyword>
<gene>
    <name evidence="2" type="ORF">SAMN02910429_01386</name>
</gene>
<keyword evidence="1" id="KW-0472">Membrane</keyword>
<evidence type="ECO:0008006" key="4">
    <source>
        <dbReference type="Google" id="ProtNLM"/>
    </source>
</evidence>
<dbReference type="RefSeq" id="WP_022748174.1">
    <property type="nucleotide sequence ID" value="NZ_FOGW01000013.1"/>
</dbReference>
<dbReference type="AlphaFoldDB" id="A0A1H9SW05"/>
<reference evidence="3" key="1">
    <citation type="submission" date="2016-10" db="EMBL/GenBank/DDBJ databases">
        <authorList>
            <person name="Varghese N."/>
            <person name="Submissions S."/>
        </authorList>
    </citation>
    <scope>NUCLEOTIDE SEQUENCE [LARGE SCALE GENOMIC DNA]</scope>
    <source>
        <strain evidence="3">S1b</strain>
    </source>
</reference>
<evidence type="ECO:0000313" key="2">
    <source>
        <dbReference type="EMBL" id="SER89096.1"/>
    </source>
</evidence>